<feature type="transmembrane region" description="Helical" evidence="1">
    <location>
        <begin position="92"/>
        <end position="116"/>
    </location>
</feature>
<dbReference type="EMBL" id="BAABLO010000005">
    <property type="protein sequence ID" value="GAA4722047.1"/>
    <property type="molecule type" value="Genomic_DNA"/>
</dbReference>
<evidence type="ECO:0008006" key="4">
    <source>
        <dbReference type="Google" id="ProtNLM"/>
    </source>
</evidence>
<organism evidence="2 3">
    <name type="scientific">Pedococcus ginsenosidimutans</name>
    <dbReference type="NCBI Taxonomy" id="490570"/>
    <lineage>
        <taxon>Bacteria</taxon>
        <taxon>Bacillati</taxon>
        <taxon>Actinomycetota</taxon>
        <taxon>Actinomycetes</taxon>
        <taxon>Micrococcales</taxon>
        <taxon>Intrasporangiaceae</taxon>
        <taxon>Pedococcus</taxon>
    </lineage>
</organism>
<reference evidence="3" key="1">
    <citation type="journal article" date="2019" name="Int. J. Syst. Evol. Microbiol.">
        <title>The Global Catalogue of Microorganisms (GCM) 10K type strain sequencing project: providing services to taxonomists for standard genome sequencing and annotation.</title>
        <authorList>
            <consortium name="The Broad Institute Genomics Platform"/>
            <consortium name="The Broad Institute Genome Sequencing Center for Infectious Disease"/>
            <person name="Wu L."/>
            <person name="Ma J."/>
        </authorList>
    </citation>
    <scope>NUCLEOTIDE SEQUENCE [LARGE SCALE GENOMIC DNA]</scope>
    <source>
        <strain evidence="3">JCM 18961</strain>
    </source>
</reference>
<sequence length="119" mass="11656">MDSPRSPRSTTAWCWSAAVGSLGALVLVLVAMAFTALLGFVGAVVGAVTPEHPLDTTRITATTGAAVLVCLGVSWGLGWVVAGAAEGLTPRWLAGLTTGLLGAAAGGAVLALGLGLGPF</sequence>
<evidence type="ECO:0000256" key="1">
    <source>
        <dbReference type="SAM" id="Phobius"/>
    </source>
</evidence>
<comment type="caution">
    <text evidence="2">The sequence shown here is derived from an EMBL/GenBank/DDBJ whole genome shotgun (WGS) entry which is preliminary data.</text>
</comment>
<dbReference type="Proteomes" id="UP001500556">
    <property type="component" value="Unassembled WGS sequence"/>
</dbReference>
<keyword evidence="1" id="KW-0472">Membrane</keyword>
<keyword evidence="1" id="KW-1133">Transmembrane helix</keyword>
<name>A0ABP8Y7V1_9MICO</name>
<dbReference type="RefSeq" id="WP_345502930.1">
    <property type="nucleotide sequence ID" value="NZ_BAABLO010000005.1"/>
</dbReference>
<feature type="transmembrane region" description="Helical" evidence="1">
    <location>
        <begin position="65"/>
        <end position="85"/>
    </location>
</feature>
<feature type="transmembrane region" description="Helical" evidence="1">
    <location>
        <begin position="12"/>
        <end position="45"/>
    </location>
</feature>
<protein>
    <recommendedName>
        <fullName evidence="4">Major facilitator superfamily (MFS) profile domain-containing protein</fullName>
    </recommendedName>
</protein>
<keyword evidence="3" id="KW-1185">Reference proteome</keyword>
<gene>
    <name evidence="2" type="ORF">GCM10025782_19910</name>
</gene>
<proteinExistence type="predicted"/>
<evidence type="ECO:0000313" key="2">
    <source>
        <dbReference type="EMBL" id="GAA4722047.1"/>
    </source>
</evidence>
<keyword evidence="1" id="KW-0812">Transmembrane</keyword>
<evidence type="ECO:0000313" key="3">
    <source>
        <dbReference type="Proteomes" id="UP001500556"/>
    </source>
</evidence>
<accession>A0ABP8Y7V1</accession>